<keyword evidence="3" id="KW-0805">Transcription regulation</keyword>
<dbReference type="GO" id="GO:0000976">
    <property type="term" value="F:transcription cis-regulatory region binding"/>
    <property type="evidence" value="ECO:0007669"/>
    <property type="project" value="TreeGrafter"/>
</dbReference>
<evidence type="ECO:0000256" key="6">
    <source>
        <dbReference type="PROSITE-ProRule" id="PRU00169"/>
    </source>
</evidence>
<dbReference type="GO" id="GO:0005829">
    <property type="term" value="C:cytosol"/>
    <property type="evidence" value="ECO:0007669"/>
    <property type="project" value="TreeGrafter"/>
</dbReference>
<feature type="DNA-binding region" description="OmpR/PhoB-type" evidence="7">
    <location>
        <begin position="124"/>
        <end position="222"/>
    </location>
</feature>
<keyword evidence="5" id="KW-0804">Transcription</keyword>
<dbReference type="RefSeq" id="WP_141970280.1">
    <property type="nucleotide sequence ID" value="NZ_VFPO01000001.1"/>
</dbReference>
<dbReference type="EMBL" id="VFPO01000001">
    <property type="protein sequence ID" value="TQM69839.1"/>
    <property type="molecule type" value="Genomic_DNA"/>
</dbReference>
<dbReference type="PROSITE" id="PS50110">
    <property type="entry name" value="RESPONSE_REGULATORY"/>
    <property type="match status" value="1"/>
</dbReference>
<dbReference type="GO" id="GO:0032993">
    <property type="term" value="C:protein-DNA complex"/>
    <property type="evidence" value="ECO:0007669"/>
    <property type="project" value="TreeGrafter"/>
</dbReference>
<dbReference type="PANTHER" id="PTHR48111:SF36">
    <property type="entry name" value="TRANSCRIPTIONAL REGULATORY PROTEIN CUTR"/>
    <property type="match status" value="1"/>
</dbReference>
<dbReference type="InterPro" id="IPR011006">
    <property type="entry name" value="CheY-like_superfamily"/>
</dbReference>
<sequence>MRLLIVEDEKRLAQSLARGLTAEGFAVETVHDGAEGLRRALGGGFDLIVLDIMLPGMNGYRVCAELRAAGDETPILMLTAKDGEYDEAEGLDTGADDYLTKPFSYVVLVARVRALLRRRTRGAVPKIVLGDLTVDPAARRVFRGDVEVELTAKEFAVLEHLASNAGLVVSKSQIIEAVWDLAYDGDPNIVEVYVSALRRKIDVPFGRKSITTVRGAGYRLARDGGA</sequence>
<dbReference type="InterPro" id="IPR001867">
    <property type="entry name" value="OmpR/PhoB-type_DNA-bd"/>
</dbReference>
<protein>
    <submittedName>
        <fullName evidence="10">DNA-binding response OmpR family regulator</fullName>
    </submittedName>
</protein>
<evidence type="ECO:0000256" key="3">
    <source>
        <dbReference type="ARBA" id="ARBA00023015"/>
    </source>
</evidence>
<evidence type="ECO:0000259" key="9">
    <source>
        <dbReference type="PROSITE" id="PS51755"/>
    </source>
</evidence>
<dbReference type="Proteomes" id="UP000316706">
    <property type="component" value="Unassembled WGS sequence"/>
</dbReference>
<evidence type="ECO:0000256" key="2">
    <source>
        <dbReference type="ARBA" id="ARBA00023012"/>
    </source>
</evidence>
<keyword evidence="11" id="KW-1185">Reference proteome</keyword>
<dbReference type="PROSITE" id="PS51755">
    <property type="entry name" value="OMPR_PHOB"/>
    <property type="match status" value="1"/>
</dbReference>
<evidence type="ECO:0000259" key="8">
    <source>
        <dbReference type="PROSITE" id="PS50110"/>
    </source>
</evidence>
<organism evidence="10 11">
    <name type="scientific">Actinomadura hallensis</name>
    <dbReference type="NCBI Taxonomy" id="337895"/>
    <lineage>
        <taxon>Bacteria</taxon>
        <taxon>Bacillati</taxon>
        <taxon>Actinomycetota</taxon>
        <taxon>Actinomycetes</taxon>
        <taxon>Streptosporangiales</taxon>
        <taxon>Thermomonosporaceae</taxon>
        <taxon>Actinomadura</taxon>
    </lineage>
</organism>
<dbReference type="OrthoDB" id="3820102at2"/>
<gene>
    <name evidence="10" type="ORF">FHX41_3552</name>
</gene>
<accession>A0A543IGY5</accession>
<dbReference type="CDD" id="cd00383">
    <property type="entry name" value="trans_reg_C"/>
    <property type="match status" value="1"/>
</dbReference>
<reference evidence="10 11" key="1">
    <citation type="submission" date="2019-06" db="EMBL/GenBank/DDBJ databases">
        <title>Sequencing the genomes of 1000 actinobacteria strains.</title>
        <authorList>
            <person name="Klenk H.-P."/>
        </authorList>
    </citation>
    <scope>NUCLEOTIDE SEQUENCE [LARGE SCALE GENOMIC DNA]</scope>
    <source>
        <strain evidence="10 11">DSM 45043</strain>
    </source>
</reference>
<evidence type="ECO:0000256" key="7">
    <source>
        <dbReference type="PROSITE-ProRule" id="PRU01091"/>
    </source>
</evidence>
<comment type="caution">
    <text evidence="10">The sequence shown here is derived from an EMBL/GenBank/DDBJ whole genome shotgun (WGS) entry which is preliminary data.</text>
</comment>
<dbReference type="InterPro" id="IPR036388">
    <property type="entry name" value="WH-like_DNA-bd_sf"/>
</dbReference>
<dbReference type="Gene3D" id="6.10.250.690">
    <property type="match status" value="1"/>
</dbReference>
<dbReference type="Gene3D" id="3.40.50.2300">
    <property type="match status" value="1"/>
</dbReference>
<feature type="domain" description="Response regulatory" evidence="8">
    <location>
        <begin position="2"/>
        <end position="116"/>
    </location>
</feature>
<dbReference type="GO" id="GO:0006355">
    <property type="term" value="P:regulation of DNA-templated transcription"/>
    <property type="evidence" value="ECO:0007669"/>
    <property type="project" value="InterPro"/>
</dbReference>
<proteinExistence type="predicted"/>
<dbReference type="SMART" id="SM00448">
    <property type="entry name" value="REC"/>
    <property type="match status" value="1"/>
</dbReference>
<evidence type="ECO:0000313" key="10">
    <source>
        <dbReference type="EMBL" id="TQM69839.1"/>
    </source>
</evidence>
<dbReference type="Pfam" id="PF00072">
    <property type="entry name" value="Response_reg"/>
    <property type="match status" value="1"/>
</dbReference>
<dbReference type="SMART" id="SM00862">
    <property type="entry name" value="Trans_reg_C"/>
    <property type="match status" value="1"/>
</dbReference>
<evidence type="ECO:0000313" key="11">
    <source>
        <dbReference type="Proteomes" id="UP000316706"/>
    </source>
</evidence>
<keyword evidence="2" id="KW-0902">Two-component regulatory system</keyword>
<evidence type="ECO:0000256" key="4">
    <source>
        <dbReference type="ARBA" id="ARBA00023125"/>
    </source>
</evidence>
<feature type="modified residue" description="4-aspartylphosphate" evidence="6">
    <location>
        <position position="51"/>
    </location>
</feature>
<evidence type="ECO:0000256" key="1">
    <source>
        <dbReference type="ARBA" id="ARBA00022553"/>
    </source>
</evidence>
<dbReference type="FunFam" id="1.10.10.10:FF:000005">
    <property type="entry name" value="Two-component system response regulator"/>
    <property type="match status" value="1"/>
</dbReference>
<dbReference type="Pfam" id="PF00486">
    <property type="entry name" value="Trans_reg_C"/>
    <property type="match status" value="1"/>
</dbReference>
<dbReference type="InterPro" id="IPR001789">
    <property type="entry name" value="Sig_transdc_resp-reg_receiver"/>
</dbReference>
<dbReference type="Gene3D" id="1.10.10.10">
    <property type="entry name" value="Winged helix-like DNA-binding domain superfamily/Winged helix DNA-binding domain"/>
    <property type="match status" value="1"/>
</dbReference>
<dbReference type="SUPFAM" id="SSF52172">
    <property type="entry name" value="CheY-like"/>
    <property type="match status" value="1"/>
</dbReference>
<keyword evidence="4 7" id="KW-0238">DNA-binding</keyword>
<feature type="domain" description="OmpR/PhoB-type" evidence="9">
    <location>
        <begin position="124"/>
        <end position="222"/>
    </location>
</feature>
<dbReference type="GO" id="GO:0000156">
    <property type="term" value="F:phosphorelay response regulator activity"/>
    <property type="evidence" value="ECO:0007669"/>
    <property type="project" value="TreeGrafter"/>
</dbReference>
<keyword evidence="1 6" id="KW-0597">Phosphoprotein</keyword>
<dbReference type="InterPro" id="IPR039420">
    <property type="entry name" value="WalR-like"/>
</dbReference>
<evidence type="ECO:0000256" key="5">
    <source>
        <dbReference type="ARBA" id="ARBA00023163"/>
    </source>
</evidence>
<dbReference type="AlphaFoldDB" id="A0A543IGY5"/>
<dbReference type="FunFam" id="3.40.50.2300:FF:000001">
    <property type="entry name" value="DNA-binding response regulator PhoB"/>
    <property type="match status" value="1"/>
</dbReference>
<dbReference type="CDD" id="cd19935">
    <property type="entry name" value="REC_OmpR_CusR-like"/>
    <property type="match status" value="1"/>
</dbReference>
<dbReference type="PANTHER" id="PTHR48111">
    <property type="entry name" value="REGULATOR OF RPOS"/>
    <property type="match status" value="1"/>
</dbReference>
<name>A0A543IGY5_9ACTN</name>